<dbReference type="RefSeq" id="WP_123120585.1">
    <property type="nucleotide sequence ID" value="NZ_RJJR01000007.1"/>
</dbReference>
<keyword evidence="2" id="KW-1185">Reference proteome</keyword>
<organism evidence="1 2">
    <name type="scientific">Hanamia caeni</name>
    <dbReference type="NCBI Taxonomy" id="2294116"/>
    <lineage>
        <taxon>Bacteria</taxon>
        <taxon>Pseudomonadati</taxon>
        <taxon>Bacteroidota</taxon>
        <taxon>Chitinophagia</taxon>
        <taxon>Chitinophagales</taxon>
        <taxon>Chitinophagaceae</taxon>
        <taxon>Hanamia</taxon>
    </lineage>
</organism>
<dbReference type="EMBL" id="RJJR01000007">
    <property type="protein sequence ID" value="RNI36667.1"/>
    <property type="molecule type" value="Genomic_DNA"/>
</dbReference>
<sequence length="133" mass="15305">MKVRLIIWSVFAIWAISCNSSEEVDKSDPLISGRGFIEASLKGNYKVAEKYLLKDSTNMEYFQGLKDFNSKLDAETRRGYSDANIIIDSSISKSDSVDIIYYTNSFKNKPSKIKLVEKNNEWLVDFKYTFTDN</sequence>
<dbReference type="PROSITE" id="PS51257">
    <property type="entry name" value="PROKAR_LIPOPROTEIN"/>
    <property type="match status" value="1"/>
</dbReference>
<accession>A0A3M9NH75</accession>
<evidence type="ECO:0008006" key="3">
    <source>
        <dbReference type="Google" id="ProtNLM"/>
    </source>
</evidence>
<dbReference type="Proteomes" id="UP000267223">
    <property type="component" value="Unassembled WGS sequence"/>
</dbReference>
<evidence type="ECO:0000313" key="2">
    <source>
        <dbReference type="Proteomes" id="UP000267223"/>
    </source>
</evidence>
<proteinExistence type="predicted"/>
<comment type="caution">
    <text evidence="1">The sequence shown here is derived from an EMBL/GenBank/DDBJ whole genome shotgun (WGS) entry which is preliminary data.</text>
</comment>
<evidence type="ECO:0000313" key="1">
    <source>
        <dbReference type="EMBL" id="RNI36667.1"/>
    </source>
</evidence>
<protein>
    <recommendedName>
        <fullName evidence="3">DUF4878 domain-containing protein</fullName>
    </recommendedName>
</protein>
<dbReference type="OrthoDB" id="671785at2"/>
<reference evidence="1 2" key="1">
    <citation type="submission" date="2018-11" db="EMBL/GenBank/DDBJ databases">
        <title>Draft genome sequence of Ferruginibacter sp. BO-59.</title>
        <authorList>
            <person name="Im W.T."/>
        </authorList>
    </citation>
    <scope>NUCLEOTIDE SEQUENCE [LARGE SCALE GENOMIC DNA]</scope>
    <source>
        <strain evidence="1 2">BO-59</strain>
    </source>
</reference>
<name>A0A3M9NH75_9BACT</name>
<dbReference type="AlphaFoldDB" id="A0A3M9NH75"/>
<gene>
    <name evidence="1" type="ORF">EFY79_10080</name>
</gene>